<reference evidence="10" key="2">
    <citation type="journal article" date="2015" name="J. Biotechnol.">
        <title>The structure of the Cyberlindnera jadinii genome and its relation to Candida utilis analyzed by the occurrence of single nucleotide polymorphisms.</title>
        <authorList>
            <person name="Rupp O."/>
            <person name="Brinkrolf K."/>
            <person name="Buerth C."/>
            <person name="Kunigo M."/>
            <person name="Schneider J."/>
            <person name="Jaenicke S."/>
            <person name="Goesmann A."/>
            <person name="Puehler A."/>
            <person name="Jaeger K.-E."/>
            <person name="Ernst J.F."/>
        </authorList>
    </citation>
    <scope>NUCLEOTIDE SEQUENCE [LARGE SCALE GENOMIC DNA]</scope>
    <source>
        <strain evidence="10">ATCC 18201 / CBS 1600 / BCRC 20928 / JCM 3617 / NBRC 0987 / NRRL Y-1542</strain>
    </source>
</reference>
<feature type="transmembrane region" description="Helical" evidence="7">
    <location>
        <begin position="44"/>
        <end position="64"/>
    </location>
</feature>
<feature type="transmembrane region" description="Helical" evidence="7">
    <location>
        <begin position="544"/>
        <end position="570"/>
    </location>
</feature>
<evidence type="ECO:0000313" key="9">
    <source>
        <dbReference type="EMBL" id="ODV72167.1"/>
    </source>
</evidence>
<dbReference type="PANTHER" id="PTHR11101:SF80">
    <property type="entry name" value="PHOSPHATE TRANSPORTER"/>
    <property type="match status" value="1"/>
</dbReference>
<evidence type="ECO:0000313" key="10">
    <source>
        <dbReference type="Proteomes" id="UP000038830"/>
    </source>
</evidence>
<accession>A0A1E4RY20</accession>
<organism evidence="8 10">
    <name type="scientific">Cyberlindnera jadinii (strain ATCC 18201 / CBS 1600 / BCRC 20928 / JCM 3617 / NBRC 0987 / NRRL Y-1542)</name>
    <name type="common">Torula yeast</name>
    <name type="synonym">Candida utilis</name>
    <dbReference type="NCBI Taxonomy" id="983966"/>
    <lineage>
        <taxon>Eukaryota</taxon>
        <taxon>Fungi</taxon>
        <taxon>Dikarya</taxon>
        <taxon>Ascomycota</taxon>
        <taxon>Saccharomycotina</taxon>
        <taxon>Saccharomycetes</taxon>
        <taxon>Phaffomycetales</taxon>
        <taxon>Phaffomycetaceae</taxon>
        <taxon>Cyberlindnera</taxon>
    </lineage>
</organism>
<dbReference type="GO" id="GO:0005315">
    <property type="term" value="F:phosphate transmembrane transporter activity"/>
    <property type="evidence" value="ECO:0007669"/>
    <property type="project" value="InterPro"/>
</dbReference>
<accession>A0A0H5C2I3</accession>
<dbReference type="OMA" id="MQAFCIA"/>
<evidence type="ECO:0000313" key="8">
    <source>
        <dbReference type="EMBL" id="CEP21782.1"/>
    </source>
</evidence>
<name>A0A0H5C2I3_CYBJN</name>
<keyword evidence="5 7" id="KW-1133">Transmembrane helix</keyword>
<dbReference type="AlphaFoldDB" id="A0A0H5C2I3"/>
<keyword evidence="2 7" id="KW-0813">Transport</keyword>
<evidence type="ECO:0000256" key="5">
    <source>
        <dbReference type="ARBA" id="ARBA00022989"/>
    </source>
</evidence>
<evidence type="ECO:0000313" key="11">
    <source>
        <dbReference type="Proteomes" id="UP000094389"/>
    </source>
</evidence>
<evidence type="ECO:0000256" key="2">
    <source>
        <dbReference type="ARBA" id="ARBA00022448"/>
    </source>
</evidence>
<keyword evidence="3 7" id="KW-0592">Phosphate transport</keyword>
<dbReference type="Proteomes" id="UP000038830">
    <property type="component" value="Unassembled WGS sequence"/>
</dbReference>
<dbReference type="GO" id="GO:0016020">
    <property type="term" value="C:membrane"/>
    <property type="evidence" value="ECO:0007669"/>
    <property type="project" value="UniProtKB-SubCell"/>
</dbReference>
<dbReference type="STRING" id="983966.A0A0H5C2I3"/>
<dbReference type="Pfam" id="PF01384">
    <property type="entry name" value="PHO4"/>
    <property type="match status" value="1"/>
</dbReference>
<feature type="transmembrane region" description="Helical" evidence="7">
    <location>
        <begin position="182"/>
        <end position="202"/>
    </location>
</feature>
<comment type="function">
    <text evidence="7">Sodium-phosphate symporter.</text>
</comment>
<keyword evidence="11" id="KW-1185">Reference proteome</keyword>
<sequence>MALHQFDYIFAIAVIFAFLDAWNIGANDVANSFASSVSSRSLKYWQAMILAGLMEFLGAVLAGSRVSSTIRNNIIDISEFSDKPAVLMLTMACALVGSSLWLSLATSIGMPVSTTHSIVGGVIGAGIAAVGAENIHWGWSGFSQIVASWFIAPAIAGCFAAIVFLISKYGVLERKHQLRNGFLLMPCLIYLTFAILTMLITWKGAPNLNLDDLSTREVAGSIFGVGGVAFVLYWIFMFPYLRRRIVHEDWRLKWYHMAIGPYYYFKSTDDIPPIPAGHELVPDYYKGKRFQEYDNNGPVDIESNATEDKQAHFDQDVEDLEKKYDTEEIVPTQTSEAATTAPLEPKQTTKELWLSMLKKPSQWPRLLWLIVIHGWTQDVISNQVSATGVLSNDIKDMHSRAKYYDNKIEYLFSLLQAITACTMSFAHGSNDISNAAGPLSSVYTVWKTNTTAAKSDVPIWVLCFTAASLVLGCWTYGYNIMRNLGNRLTLQSPSRGFCIELGAAITVTMATQLAIPVSTTQCAVGATVFVGLCNKDLKSVNWRIVLFCYLGWIVTLPCAGLVAGILNGIILNAPRAGVTYTMS</sequence>
<feature type="transmembrane region" description="Helical" evidence="7">
    <location>
        <begin position="408"/>
        <end position="426"/>
    </location>
</feature>
<dbReference type="Proteomes" id="UP000094389">
    <property type="component" value="Unassembled WGS sequence"/>
</dbReference>
<feature type="transmembrane region" description="Helical" evidence="7">
    <location>
        <begin position="85"/>
        <end position="104"/>
    </location>
</feature>
<comment type="subcellular location">
    <subcellularLocation>
        <location evidence="1 7">Membrane</location>
        <topology evidence="1 7">Multi-pass membrane protein</topology>
    </subcellularLocation>
</comment>
<feature type="transmembrane region" description="Helical" evidence="7">
    <location>
        <begin position="146"/>
        <end position="170"/>
    </location>
</feature>
<keyword evidence="4 7" id="KW-0812">Transmembrane</keyword>
<evidence type="ECO:0000256" key="7">
    <source>
        <dbReference type="RuleBase" id="RU363058"/>
    </source>
</evidence>
<dbReference type="InterPro" id="IPR001204">
    <property type="entry name" value="Phos_transporter"/>
</dbReference>
<feature type="transmembrane region" description="Helical" evidence="7">
    <location>
        <begin position="7"/>
        <end position="24"/>
    </location>
</feature>
<evidence type="ECO:0000256" key="3">
    <source>
        <dbReference type="ARBA" id="ARBA00022592"/>
    </source>
</evidence>
<dbReference type="GO" id="GO:0035435">
    <property type="term" value="P:phosphate ion transmembrane transport"/>
    <property type="evidence" value="ECO:0007669"/>
    <property type="project" value="TreeGrafter"/>
</dbReference>
<keyword evidence="6 7" id="KW-0472">Membrane</keyword>
<feature type="transmembrane region" description="Helical" evidence="7">
    <location>
        <begin position="222"/>
        <end position="241"/>
    </location>
</feature>
<dbReference type="OrthoDB" id="260807at2759"/>
<evidence type="ECO:0000256" key="6">
    <source>
        <dbReference type="ARBA" id="ARBA00023136"/>
    </source>
</evidence>
<gene>
    <name evidence="8" type="ORF">BN1211_1986</name>
    <name evidence="9" type="ORF">CYBJADRAFT_186038</name>
</gene>
<dbReference type="EMBL" id="KV453936">
    <property type="protein sequence ID" value="ODV72167.1"/>
    <property type="molecule type" value="Genomic_DNA"/>
</dbReference>
<comment type="similarity">
    <text evidence="7">Belongs to the inorganic phosphate transporter (PiT) (TC 2.A.20) family.</text>
</comment>
<proteinExistence type="inferred from homology"/>
<evidence type="ECO:0000256" key="4">
    <source>
        <dbReference type="ARBA" id="ARBA00022692"/>
    </source>
</evidence>
<dbReference type="PANTHER" id="PTHR11101">
    <property type="entry name" value="PHOSPHATE TRANSPORTER"/>
    <property type="match status" value="1"/>
</dbReference>
<evidence type="ECO:0000256" key="1">
    <source>
        <dbReference type="ARBA" id="ARBA00004141"/>
    </source>
</evidence>
<dbReference type="EMBL" id="CDQK01000002">
    <property type="protein sequence ID" value="CEP21782.1"/>
    <property type="molecule type" value="Genomic_DNA"/>
</dbReference>
<feature type="transmembrane region" description="Helical" evidence="7">
    <location>
        <begin position="457"/>
        <end position="478"/>
    </location>
</feature>
<reference evidence="9 11" key="3">
    <citation type="journal article" date="2016" name="Proc. Natl. Acad. Sci. U.S.A.">
        <title>Comparative genomics of biotechnologically important yeasts.</title>
        <authorList>
            <person name="Riley R."/>
            <person name="Haridas S."/>
            <person name="Wolfe K.H."/>
            <person name="Lopes M.R."/>
            <person name="Hittinger C.T."/>
            <person name="Goeker M."/>
            <person name="Salamov A.A."/>
            <person name="Wisecaver J.H."/>
            <person name="Long T.M."/>
            <person name="Calvey C.H."/>
            <person name="Aerts A.L."/>
            <person name="Barry K.W."/>
            <person name="Choi C."/>
            <person name="Clum A."/>
            <person name="Coughlan A.Y."/>
            <person name="Deshpande S."/>
            <person name="Douglass A.P."/>
            <person name="Hanson S.J."/>
            <person name="Klenk H.-P."/>
            <person name="LaButti K.M."/>
            <person name="Lapidus A."/>
            <person name="Lindquist E.A."/>
            <person name="Lipzen A.M."/>
            <person name="Meier-Kolthoff J.P."/>
            <person name="Ohm R.A."/>
            <person name="Otillar R.P."/>
            <person name="Pangilinan J.L."/>
            <person name="Peng Y."/>
            <person name="Rokas A."/>
            <person name="Rosa C.A."/>
            <person name="Scheuner C."/>
            <person name="Sibirny A.A."/>
            <person name="Slot J.C."/>
            <person name="Stielow J.B."/>
            <person name="Sun H."/>
            <person name="Kurtzman C.P."/>
            <person name="Blackwell M."/>
            <person name="Grigoriev I.V."/>
            <person name="Jeffries T.W."/>
        </authorList>
    </citation>
    <scope>NUCLEOTIDE SEQUENCE [LARGE SCALE GENOMIC DNA]</scope>
    <source>
        <strain evidence="11">ATCC 18201 / CBS 1600 / BCRC 20928 / JCM 3617 / NBRC 0987 / NRRL Y-1542</strain>
        <strain evidence="9">NRRL Y-1542</strain>
    </source>
</reference>
<protein>
    <recommendedName>
        <fullName evidence="7">Phosphate transporter</fullName>
    </recommendedName>
</protein>
<reference evidence="8" key="1">
    <citation type="submission" date="2014-12" db="EMBL/GenBank/DDBJ databases">
        <authorList>
            <person name="Jaenicke S."/>
        </authorList>
    </citation>
    <scope>NUCLEOTIDE SEQUENCE [LARGE SCALE GENOMIC DNA]</scope>
    <source>
        <strain evidence="8">CBS1600</strain>
    </source>
</reference>